<dbReference type="PANTHER" id="PTHR31088">
    <property type="entry name" value="MEMBRANE-ASSOCIATED PROTEIN VIPP1, CHLOROPLASTIC"/>
    <property type="match status" value="1"/>
</dbReference>
<sequence>MSLIARMKDLVRANINDIISKAEDPEKSLNLYIEDATDHLRQFSVEVNRFEAERLMIEKHIHECEAAIDDWHKQAKLALQQNREDLAHKALEHEQKEKNRLEKLNPELEDASQTSAQMREQYQLLQDKLEEAKERRDDLVRRNRRAVAQKSAADAISGIGKDDPLSKFDRMEEKVDRREAEGQAAYASMTSSLSYEMNELKKSQSSAEVEDALAKLKEEMNAESK</sequence>
<dbReference type="PANTHER" id="PTHR31088:SF6">
    <property type="entry name" value="PHAGE SHOCK PROTEIN A"/>
    <property type="match status" value="1"/>
</dbReference>
<evidence type="ECO:0000313" key="5">
    <source>
        <dbReference type="Proteomes" id="UP000053557"/>
    </source>
</evidence>
<accession>A0A124IW35</accession>
<evidence type="ECO:0008006" key="6">
    <source>
        <dbReference type="Google" id="ProtNLM"/>
    </source>
</evidence>
<feature type="compositionally biased region" description="Basic and acidic residues" evidence="3">
    <location>
        <begin position="160"/>
        <end position="181"/>
    </location>
</feature>
<dbReference type="InterPro" id="IPR007157">
    <property type="entry name" value="PspA_VIPP1"/>
</dbReference>
<evidence type="ECO:0000256" key="2">
    <source>
        <dbReference type="SAM" id="Coils"/>
    </source>
</evidence>
<reference evidence="4 5" key="1">
    <citation type="submission" date="2015-12" db="EMBL/GenBank/DDBJ databases">
        <title>Draft genome sequence of Acidibacillus ferrooxidans ITV001, isolated from a chalcopyrite acid mine drainage site in Brazil.</title>
        <authorList>
            <person name="Dall'Agnol H."/>
            <person name="Nancucheo I."/>
            <person name="Johnson B."/>
            <person name="Oliveira R."/>
            <person name="Leite L."/>
            <person name="Pylro V."/>
            <person name="Nunes G.L."/>
            <person name="Tzotzos G."/>
            <person name="Fernandes G.R."/>
            <person name="Dutra J."/>
            <person name="Orellana S.C."/>
            <person name="Oliveira G."/>
        </authorList>
    </citation>
    <scope>NUCLEOTIDE SEQUENCE [LARGE SCALE GENOMIC DNA]</scope>
    <source>
        <strain evidence="5">ITV01</strain>
    </source>
</reference>
<protein>
    <recommendedName>
        <fullName evidence="6">Phage shock protein A</fullName>
    </recommendedName>
</protein>
<evidence type="ECO:0000256" key="3">
    <source>
        <dbReference type="SAM" id="MobiDB-lite"/>
    </source>
</evidence>
<dbReference type="AlphaFoldDB" id="A0A124IW35"/>
<organism evidence="4 5">
    <name type="scientific">Ferroacidibacillus organovorans</name>
    <dbReference type="NCBI Taxonomy" id="1765683"/>
    <lineage>
        <taxon>Bacteria</taxon>
        <taxon>Bacillati</taxon>
        <taxon>Bacillota</taxon>
        <taxon>Bacilli</taxon>
        <taxon>Bacillales</taxon>
        <taxon>Alicyclobacillaceae</taxon>
        <taxon>Ferroacidibacillus</taxon>
    </lineage>
</organism>
<dbReference type="Proteomes" id="UP000053557">
    <property type="component" value="Unassembled WGS sequence"/>
</dbReference>
<gene>
    <name evidence="4" type="ORF">ATW55_05495</name>
</gene>
<keyword evidence="2" id="KW-0175">Coiled coil</keyword>
<name>A0A124IW35_9BACL</name>
<keyword evidence="5" id="KW-1185">Reference proteome</keyword>
<feature type="coiled-coil region" evidence="2">
    <location>
        <begin position="33"/>
        <end position="149"/>
    </location>
</feature>
<evidence type="ECO:0000313" key="4">
    <source>
        <dbReference type="EMBL" id="KUO96155.1"/>
    </source>
</evidence>
<evidence type="ECO:0000256" key="1">
    <source>
        <dbReference type="ARBA" id="ARBA00043985"/>
    </source>
</evidence>
<dbReference type="Pfam" id="PF04012">
    <property type="entry name" value="PspA_IM30"/>
    <property type="match status" value="1"/>
</dbReference>
<comment type="caution">
    <text evidence="4">The sequence shown here is derived from an EMBL/GenBank/DDBJ whole genome shotgun (WGS) entry which is preliminary data.</text>
</comment>
<dbReference type="EMBL" id="LPVJ01000026">
    <property type="protein sequence ID" value="KUO96155.1"/>
    <property type="molecule type" value="Genomic_DNA"/>
</dbReference>
<feature type="region of interest" description="Disordered" evidence="3">
    <location>
        <begin position="153"/>
        <end position="183"/>
    </location>
</feature>
<dbReference type="RefSeq" id="WP_067714783.1">
    <property type="nucleotide sequence ID" value="NZ_LPVJ01000026.1"/>
</dbReference>
<comment type="similarity">
    <text evidence="1">Belongs to the PspA/Vipp/IM30 family.</text>
</comment>
<proteinExistence type="inferred from homology"/>
<dbReference type="OrthoDB" id="9779630at2"/>